<organism evidence="1 2">
    <name type="scientific">Helicovermis profundi</name>
    <dbReference type="NCBI Taxonomy" id="3065157"/>
    <lineage>
        <taxon>Bacteria</taxon>
        <taxon>Bacillati</taxon>
        <taxon>Bacillota</taxon>
        <taxon>Clostridia</taxon>
        <taxon>Helicovermis</taxon>
    </lineage>
</organism>
<dbReference type="Proteomes" id="UP001321786">
    <property type="component" value="Chromosome"/>
</dbReference>
<proteinExistence type="predicted"/>
<gene>
    <name evidence="1" type="ORF">HLPR_04610</name>
</gene>
<dbReference type="InterPro" id="IPR016181">
    <property type="entry name" value="Acyl_CoA_acyltransferase"/>
</dbReference>
<protein>
    <recommendedName>
        <fullName evidence="3">N-acetyltransferase domain-containing protein</fullName>
    </recommendedName>
</protein>
<dbReference type="Pfam" id="PF12746">
    <property type="entry name" value="GNAT_acetyltran"/>
    <property type="match status" value="1"/>
</dbReference>
<evidence type="ECO:0000313" key="2">
    <source>
        <dbReference type="Proteomes" id="UP001321786"/>
    </source>
</evidence>
<dbReference type="SUPFAM" id="SSF55729">
    <property type="entry name" value="Acyl-CoA N-acyltransferases (Nat)"/>
    <property type="match status" value="1"/>
</dbReference>
<name>A0AAU9ESV5_9FIRM</name>
<keyword evidence="2" id="KW-1185">Reference proteome</keyword>
<reference evidence="1 2" key="1">
    <citation type="submission" date="2023-08" db="EMBL/GenBank/DDBJ databases">
        <title>Helicovermis profunda gen. nov., sp. nov., a novel mesophilic, fermentative bacterium within the Bacillota from a deep-sea hydrothermal vent chimney.</title>
        <authorList>
            <person name="Miyazaki U."/>
            <person name="Mizutani D."/>
            <person name="Hashimoto Y."/>
            <person name="Tame A."/>
            <person name="Sawayama S."/>
            <person name="Miyazaki J."/>
            <person name="Takai K."/>
            <person name="Nakagawa S."/>
        </authorList>
    </citation>
    <scope>NUCLEOTIDE SEQUENCE [LARGE SCALE GENOMIC DNA]</scope>
    <source>
        <strain evidence="1 2">S502</strain>
    </source>
</reference>
<dbReference type="PANTHER" id="PTHR31143">
    <property type="match status" value="1"/>
</dbReference>
<dbReference type="KEGG" id="hprf:HLPR_04610"/>
<dbReference type="InterPro" id="IPR027365">
    <property type="entry name" value="GNAT_acetyltra_YdfB-like"/>
</dbReference>
<dbReference type="Gene3D" id="3.40.630.30">
    <property type="match status" value="1"/>
</dbReference>
<dbReference type="EMBL" id="AP028654">
    <property type="protein sequence ID" value="BEP28130.1"/>
    <property type="molecule type" value="Genomic_DNA"/>
</dbReference>
<dbReference type="PANTHER" id="PTHR31143:SF2">
    <property type="entry name" value="FR47-LIKE DOMAIN-CONTAINING PROTEIN-RELATED"/>
    <property type="match status" value="1"/>
</dbReference>
<evidence type="ECO:0000313" key="1">
    <source>
        <dbReference type="EMBL" id="BEP28130.1"/>
    </source>
</evidence>
<sequence>MKNPTSNNLTINRRDNIPKGFSIEKISPEIINSIKNNKEFIDYINCFWITTDKYFDKGLGYCAVDDNDFSTICISVFASENEREVGIKTFPSFQQKGLAYVTACAYIEECLMNNFIPIWSCFSENEVSVKLAEKLGYKIEAQHPIYFAEIGE</sequence>
<accession>A0AAU9ESV5</accession>
<evidence type="ECO:0008006" key="3">
    <source>
        <dbReference type="Google" id="ProtNLM"/>
    </source>
</evidence>
<dbReference type="AlphaFoldDB" id="A0AAU9ESV5"/>